<keyword evidence="3" id="KW-0862">Zinc</keyword>
<dbReference type="PROSITE" id="PS50865">
    <property type="entry name" value="ZF_MYND_2"/>
    <property type="match status" value="1"/>
</dbReference>
<dbReference type="Proteomes" id="UP001221142">
    <property type="component" value="Unassembled WGS sequence"/>
</dbReference>
<dbReference type="GO" id="GO:0008270">
    <property type="term" value="F:zinc ion binding"/>
    <property type="evidence" value="ECO:0007669"/>
    <property type="project" value="UniProtKB-KW"/>
</dbReference>
<gene>
    <name evidence="6" type="ORF">FB45DRAFT_1062510</name>
</gene>
<dbReference type="InterPro" id="IPR002893">
    <property type="entry name" value="Znf_MYND"/>
</dbReference>
<comment type="caution">
    <text evidence="6">The sequence shown here is derived from an EMBL/GenBank/DDBJ whole genome shotgun (WGS) entry which is preliminary data.</text>
</comment>
<accession>A0AAD7FEY4</accession>
<evidence type="ECO:0000256" key="3">
    <source>
        <dbReference type="ARBA" id="ARBA00022833"/>
    </source>
</evidence>
<keyword evidence="7" id="KW-1185">Reference proteome</keyword>
<name>A0AAD7FEY4_9AGAR</name>
<keyword evidence="1" id="KW-0479">Metal-binding</keyword>
<evidence type="ECO:0000256" key="2">
    <source>
        <dbReference type="ARBA" id="ARBA00022771"/>
    </source>
</evidence>
<evidence type="ECO:0000313" key="6">
    <source>
        <dbReference type="EMBL" id="KAJ7620134.1"/>
    </source>
</evidence>
<organism evidence="6 7">
    <name type="scientific">Roridomyces roridus</name>
    <dbReference type="NCBI Taxonomy" id="1738132"/>
    <lineage>
        <taxon>Eukaryota</taxon>
        <taxon>Fungi</taxon>
        <taxon>Dikarya</taxon>
        <taxon>Basidiomycota</taxon>
        <taxon>Agaricomycotina</taxon>
        <taxon>Agaricomycetes</taxon>
        <taxon>Agaricomycetidae</taxon>
        <taxon>Agaricales</taxon>
        <taxon>Marasmiineae</taxon>
        <taxon>Mycenaceae</taxon>
        <taxon>Roridomyces</taxon>
    </lineage>
</organism>
<dbReference type="Pfam" id="PF01753">
    <property type="entry name" value="zf-MYND"/>
    <property type="match status" value="1"/>
</dbReference>
<reference evidence="6" key="1">
    <citation type="submission" date="2023-03" db="EMBL/GenBank/DDBJ databases">
        <title>Massive genome expansion in bonnet fungi (Mycena s.s.) driven by repeated elements and novel gene families across ecological guilds.</title>
        <authorList>
            <consortium name="Lawrence Berkeley National Laboratory"/>
            <person name="Harder C.B."/>
            <person name="Miyauchi S."/>
            <person name="Viragh M."/>
            <person name="Kuo A."/>
            <person name="Thoen E."/>
            <person name="Andreopoulos B."/>
            <person name="Lu D."/>
            <person name="Skrede I."/>
            <person name="Drula E."/>
            <person name="Henrissat B."/>
            <person name="Morin E."/>
            <person name="Kohler A."/>
            <person name="Barry K."/>
            <person name="LaButti K."/>
            <person name="Morin E."/>
            <person name="Salamov A."/>
            <person name="Lipzen A."/>
            <person name="Mereny Z."/>
            <person name="Hegedus B."/>
            <person name="Baldrian P."/>
            <person name="Stursova M."/>
            <person name="Weitz H."/>
            <person name="Taylor A."/>
            <person name="Grigoriev I.V."/>
            <person name="Nagy L.G."/>
            <person name="Martin F."/>
            <person name="Kauserud H."/>
        </authorList>
    </citation>
    <scope>NUCLEOTIDE SEQUENCE</scope>
    <source>
        <strain evidence="6">9284</strain>
    </source>
</reference>
<proteinExistence type="predicted"/>
<evidence type="ECO:0000256" key="4">
    <source>
        <dbReference type="PROSITE-ProRule" id="PRU00134"/>
    </source>
</evidence>
<evidence type="ECO:0000259" key="5">
    <source>
        <dbReference type="PROSITE" id="PS50865"/>
    </source>
</evidence>
<keyword evidence="2 4" id="KW-0863">Zinc-finger</keyword>
<dbReference type="SUPFAM" id="SSF144232">
    <property type="entry name" value="HIT/MYND zinc finger-like"/>
    <property type="match status" value="1"/>
</dbReference>
<feature type="domain" description="MYND-type" evidence="5">
    <location>
        <begin position="9"/>
        <end position="50"/>
    </location>
</feature>
<evidence type="ECO:0000313" key="7">
    <source>
        <dbReference type="Proteomes" id="UP001221142"/>
    </source>
</evidence>
<dbReference type="AlphaFoldDB" id="A0AAD7FEY4"/>
<sequence length="236" mass="26476">MPRESCCGQQSCTNTTAEGHTLKMCKKCKSVMYCSVECQRKDWPAHKSTCAHISNIIQNAMNSELSEAFDEWFSRSGARIDKICVQAMKPYRHSLECVSQKALLLTLCPKNNPPPPAHDAPVSNPGDVTLVLPGTLSDHQARKMVEYIHRAEENSTFRIESACEFNRADLGTRVLTGMGDNDLQEMLEHVRRAEAKMKQLEPDAQAAMGMVVITVRQSDGRYMQLLKFKPVDVRFG</sequence>
<dbReference type="Gene3D" id="6.10.140.2220">
    <property type="match status" value="1"/>
</dbReference>
<evidence type="ECO:0000256" key="1">
    <source>
        <dbReference type="ARBA" id="ARBA00022723"/>
    </source>
</evidence>
<dbReference type="EMBL" id="JARKIF010000017">
    <property type="protein sequence ID" value="KAJ7620134.1"/>
    <property type="molecule type" value="Genomic_DNA"/>
</dbReference>
<protein>
    <recommendedName>
        <fullName evidence="5">MYND-type domain-containing protein</fullName>
    </recommendedName>
</protein>